<comment type="caution">
    <text evidence="2">The sequence shown here is derived from an EMBL/GenBank/DDBJ whole genome shotgun (WGS) entry which is preliminary data.</text>
</comment>
<dbReference type="NCBIfam" id="NF041492">
    <property type="entry name" value="MobF"/>
    <property type="match status" value="1"/>
</dbReference>
<evidence type="ECO:0000313" key="2">
    <source>
        <dbReference type="EMBL" id="OCX71558.1"/>
    </source>
</evidence>
<proteinExistence type="predicted"/>
<sequence>MSVKETHLKGTPESVIKYVSEQKKAQAVHFSEDETSNYYAENGNVQGVWMGNGAAIQGLSGYVNNSDLEKLLRGVTMDGQDISKRGNHQSNRRMGSDWAFSAPKAASILAIEDARIKKWMLESVQEAIENFYAKQMSHARRGKGGVITEFSDLIAAAGFLHETARAADGIIDPQLHVHVVIPNLIQRADGQWVSLRSDYGKNSRKIYALGDAQVAYLMNKMQVLGGYELVMRLERDKKGIKHLSFGVQGISRDAEDDFSGRKKQIQAYLVKNGIDPKMATRKQKDFAVLNTRVSKDRNVDKKHLKDALRQRAHDAGIDIDSIWVAAAKRAAVIQQPKKQQTCLLENVIMVTVQQLSGFGENGAIINELQSAVEPNLDTLLGSKEKMEIQNQ</sequence>
<accession>A0A1C2JCM9</accession>
<dbReference type="EMBL" id="LWRY01000131">
    <property type="protein sequence ID" value="OCX71558.1"/>
    <property type="molecule type" value="Genomic_DNA"/>
</dbReference>
<protein>
    <recommendedName>
        <fullName evidence="1">TrwC relaxase domain-containing protein</fullName>
    </recommendedName>
</protein>
<organism evidence="2 3">
    <name type="scientific">Acidithiobacillus thiooxidans</name>
    <name type="common">Thiobacillus thiooxidans</name>
    <dbReference type="NCBI Taxonomy" id="930"/>
    <lineage>
        <taxon>Bacteria</taxon>
        <taxon>Pseudomonadati</taxon>
        <taxon>Pseudomonadota</taxon>
        <taxon>Acidithiobacillia</taxon>
        <taxon>Acidithiobacillales</taxon>
        <taxon>Acidithiobacillaceae</taxon>
        <taxon>Acidithiobacillus</taxon>
    </lineage>
</organism>
<dbReference type="Pfam" id="PF08751">
    <property type="entry name" value="TrwC"/>
    <property type="match status" value="1"/>
</dbReference>
<dbReference type="OrthoDB" id="5294128at2"/>
<dbReference type="RefSeq" id="WP_065973963.1">
    <property type="nucleotide sequence ID" value="NZ_LWRY01000131.1"/>
</dbReference>
<dbReference type="AlphaFoldDB" id="A0A1C2JCM9"/>
<feature type="domain" description="TrwC relaxase" evidence="1">
    <location>
        <begin position="17"/>
        <end position="314"/>
    </location>
</feature>
<dbReference type="InterPro" id="IPR014862">
    <property type="entry name" value="TrwC"/>
</dbReference>
<dbReference type="InterPro" id="IPR014059">
    <property type="entry name" value="TraI/TrwC_relax"/>
</dbReference>
<gene>
    <name evidence="2" type="ORF">A6M23_11490</name>
</gene>
<reference evidence="2" key="1">
    <citation type="journal article" date="2016" name="Int. J. Mol. Sci.">
        <title>Comparative genomics of the extreme acidophile Acidithiobacillus thiooxidans reveals intraspecific divergence and niche adaptation.</title>
        <authorList>
            <person name="Zhang X."/>
            <person name="Feng X."/>
            <person name="Tao J."/>
            <person name="Ma L."/>
            <person name="Xiao Y."/>
            <person name="Liang Y."/>
            <person name="Liu X."/>
            <person name="Yin H."/>
        </authorList>
    </citation>
    <scope>NUCLEOTIDE SEQUENCE [LARGE SCALE GENOMIC DNA]</scope>
    <source>
        <strain evidence="2">DXS-W</strain>
    </source>
</reference>
<name>A0A1C2JCM9_ACITH</name>
<dbReference type="SUPFAM" id="SSF55464">
    <property type="entry name" value="Origin of replication-binding domain, RBD-like"/>
    <property type="match status" value="1"/>
</dbReference>
<evidence type="ECO:0000259" key="1">
    <source>
        <dbReference type="Pfam" id="PF08751"/>
    </source>
</evidence>
<dbReference type="Proteomes" id="UP000095008">
    <property type="component" value="Unassembled WGS sequence"/>
</dbReference>
<dbReference type="NCBIfam" id="TIGR02686">
    <property type="entry name" value="relax_trwC"/>
    <property type="match status" value="1"/>
</dbReference>
<evidence type="ECO:0000313" key="3">
    <source>
        <dbReference type="Proteomes" id="UP000095008"/>
    </source>
</evidence>
<keyword evidence="3" id="KW-1185">Reference proteome</keyword>